<evidence type="ECO:0000313" key="4">
    <source>
        <dbReference type="Proteomes" id="UP000002754"/>
    </source>
</evidence>
<name>A0A094WMW9_ALKAL</name>
<evidence type="ECO:0000256" key="1">
    <source>
        <dbReference type="SAM" id="Phobius"/>
    </source>
</evidence>
<evidence type="ECO:0000313" key="3">
    <source>
        <dbReference type="EMBL" id="THG89378.1"/>
    </source>
</evidence>
<sequence>MIKKLTGQEKFILLCGVLTFAFMSFTLLLPNDKDSLDPIVYEEDTNEIELVISKTEFEERMDQDNQLTFNNEKVEASENVNR</sequence>
<comment type="caution">
    <text evidence="2">The sequence shown here is derived from an EMBL/GenBank/DDBJ whole genome shotgun (WGS) entry which is preliminary data.</text>
</comment>
<evidence type="ECO:0000313" key="5">
    <source>
        <dbReference type="Proteomes" id="UP000297014"/>
    </source>
</evidence>
<reference evidence="2 4" key="1">
    <citation type="journal article" date="2014" name="Genome Announc.">
        <title>Draft Genome Sequence of Bacillus alcalophilus AV1934, a Classic Alkaliphile Isolated from Human Feces in 1934.</title>
        <authorList>
            <person name="Attie O."/>
            <person name="Jayaprakash A."/>
            <person name="Shah H."/>
            <person name="Paulsen I.T."/>
            <person name="Morino M."/>
            <person name="Takahashi Y."/>
            <person name="Narumi I."/>
            <person name="Sachidanandam R."/>
            <person name="Satoh K."/>
            <person name="Ito M."/>
            <person name="Krulwich T.A."/>
        </authorList>
    </citation>
    <scope>NUCLEOTIDE SEQUENCE [LARGE SCALE GENOMIC DNA]</scope>
    <source>
        <strain evidence="2 4">AV1934</strain>
    </source>
</reference>
<gene>
    <name evidence="3" type="ORF">AJ85_18030</name>
    <name evidence="2" type="ORF">BALCAV_0211365</name>
</gene>
<reference evidence="3 5" key="2">
    <citation type="submission" date="2014-01" db="EMBL/GenBank/DDBJ databases">
        <title>Draft genome sequencing of Bacillus alcalophilus CGMCC 1.3604.</title>
        <authorList>
            <person name="Yang J."/>
            <person name="Diao L."/>
            <person name="Yang S."/>
        </authorList>
    </citation>
    <scope>NUCLEOTIDE SEQUENCE [LARGE SCALE GENOMIC DNA]</scope>
    <source>
        <strain evidence="3 5">CGMCC 1.3604</strain>
    </source>
</reference>
<keyword evidence="1" id="KW-0472">Membrane</keyword>
<dbReference type="Proteomes" id="UP000002754">
    <property type="component" value="Unassembled WGS sequence"/>
</dbReference>
<evidence type="ECO:0000313" key="2">
    <source>
        <dbReference type="EMBL" id="KGA97293.1"/>
    </source>
</evidence>
<dbReference type="AlphaFoldDB" id="A0A094WMW9"/>
<protein>
    <submittedName>
        <fullName evidence="2">Uncharacterized protein</fullName>
    </submittedName>
</protein>
<dbReference type="EMBL" id="ALPT02000033">
    <property type="protein sequence ID" value="KGA97293.1"/>
    <property type="molecule type" value="Genomic_DNA"/>
</dbReference>
<dbReference type="Proteomes" id="UP000297014">
    <property type="component" value="Unassembled WGS sequence"/>
</dbReference>
<keyword evidence="4" id="KW-1185">Reference proteome</keyword>
<dbReference type="RefSeq" id="WP_003324724.1">
    <property type="nucleotide sequence ID" value="NZ_ALPT02000033.1"/>
</dbReference>
<dbReference type="STRING" id="1218173.BALCAV_0211365"/>
<proteinExistence type="predicted"/>
<keyword evidence="1" id="KW-1133">Transmembrane helix</keyword>
<keyword evidence="1" id="KW-0812">Transmembrane</keyword>
<accession>A0A094WMW9</accession>
<organism evidence="2 4">
    <name type="scientific">Alkalihalobacillus alcalophilus ATCC 27647 = CGMCC 1.3604</name>
    <dbReference type="NCBI Taxonomy" id="1218173"/>
    <lineage>
        <taxon>Bacteria</taxon>
        <taxon>Bacillati</taxon>
        <taxon>Bacillota</taxon>
        <taxon>Bacilli</taxon>
        <taxon>Bacillales</taxon>
        <taxon>Bacillaceae</taxon>
        <taxon>Alkalihalobacillus</taxon>
    </lineage>
</organism>
<feature type="transmembrane region" description="Helical" evidence="1">
    <location>
        <begin position="12"/>
        <end position="29"/>
    </location>
</feature>
<dbReference type="EMBL" id="JALP01000240">
    <property type="protein sequence ID" value="THG89378.1"/>
    <property type="molecule type" value="Genomic_DNA"/>
</dbReference>